<dbReference type="Gene3D" id="3.90.550.10">
    <property type="entry name" value="Spore Coat Polysaccharide Biosynthesis Protein SpsA, Chain A"/>
    <property type="match status" value="1"/>
</dbReference>
<comment type="caution">
    <text evidence="1">The sequence shown here is derived from an EMBL/GenBank/DDBJ whole genome shotgun (WGS) entry which is preliminary data.</text>
</comment>
<dbReference type="RefSeq" id="WP_214173066.1">
    <property type="nucleotide sequence ID" value="NZ_JAHCVJ010000010.1"/>
</dbReference>
<dbReference type="AlphaFoldDB" id="A0AAW4LEF6"/>
<keyword evidence="2" id="KW-1185">Reference proteome</keyword>
<name>A0AAW4LEF6_9BACT</name>
<organism evidence="1 2">
    <name type="scientific">Geoanaerobacter pelophilus</name>
    <dbReference type="NCBI Taxonomy" id="60036"/>
    <lineage>
        <taxon>Bacteria</taxon>
        <taxon>Pseudomonadati</taxon>
        <taxon>Thermodesulfobacteriota</taxon>
        <taxon>Desulfuromonadia</taxon>
        <taxon>Geobacterales</taxon>
        <taxon>Geobacteraceae</taxon>
        <taxon>Geoanaerobacter</taxon>
    </lineage>
</organism>
<evidence type="ECO:0008006" key="3">
    <source>
        <dbReference type="Google" id="ProtNLM"/>
    </source>
</evidence>
<reference evidence="1 2" key="1">
    <citation type="submission" date="2021-05" db="EMBL/GenBank/DDBJ databases">
        <title>The draft genome of Geobacter pelophilus DSM 12255.</title>
        <authorList>
            <person name="Xu Z."/>
            <person name="Masuda Y."/>
            <person name="Itoh H."/>
            <person name="Senoo K."/>
        </authorList>
    </citation>
    <scope>NUCLEOTIDE SEQUENCE [LARGE SCALE GENOMIC DNA]</scope>
    <source>
        <strain evidence="1 2">DSM 12255</strain>
    </source>
</reference>
<gene>
    <name evidence="1" type="ORF">KI809_18430</name>
</gene>
<dbReference type="GO" id="GO:0016757">
    <property type="term" value="F:glycosyltransferase activity"/>
    <property type="evidence" value="ECO:0007669"/>
    <property type="project" value="InterPro"/>
</dbReference>
<dbReference type="SUPFAM" id="SSF53448">
    <property type="entry name" value="Nucleotide-diphospho-sugar transferases"/>
    <property type="match status" value="1"/>
</dbReference>
<dbReference type="Proteomes" id="UP000811899">
    <property type="component" value="Unassembled WGS sequence"/>
</dbReference>
<accession>A0AAW4LEF6</accession>
<dbReference type="InterPro" id="IPR029044">
    <property type="entry name" value="Nucleotide-diphossugar_trans"/>
</dbReference>
<proteinExistence type="predicted"/>
<protein>
    <recommendedName>
        <fullName evidence="3">Glycosyl transferase</fullName>
    </recommendedName>
</protein>
<dbReference type="EMBL" id="JAHCVJ010000010">
    <property type="protein sequence ID" value="MBT0666292.1"/>
    <property type="molecule type" value="Genomic_DNA"/>
</dbReference>
<sequence>MHIFTSVTANYVPKARVLAKSVKKHHPKAQFHLLLSDKQPEWLHEKSEHFDSIINIDELSIPNKQAWIFKHRLVELCTAVKGFGFQEIIKRHNPDKIIYLDPDITVMSRLDSITERLDKFSILLTPHQTEPDTDLRAIVDNEICSLKHGIYNLGFVAIRNSDEGRRFADWWAKRLEHFCFDDIPNGLFTDQRWCDLAPSFFEDLLIMREPIYNVCTWNLTQRKVTGKVPDGLLINGQPLCFYHFSGFDSGAQKMMLDLYGKDSPVLYELRDWYINECSVMGQDQYGTTPCMYDCFSDGTKISKSHRYIYRKDPALATKFPDPFKVSVTDSFLNWYKNTYKDSNIILDNIEYHELLNLYMAVLNDVTLIRNSKSYKILKALGIMHV</sequence>
<evidence type="ECO:0000313" key="2">
    <source>
        <dbReference type="Proteomes" id="UP000811899"/>
    </source>
</evidence>
<dbReference type="InterPro" id="IPR002495">
    <property type="entry name" value="Glyco_trans_8"/>
</dbReference>
<evidence type="ECO:0000313" key="1">
    <source>
        <dbReference type="EMBL" id="MBT0666292.1"/>
    </source>
</evidence>
<dbReference type="Pfam" id="PF01501">
    <property type="entry name" value="Glyco_transf_8"/>
    <property type="match status" value="1"/>
</dbReference>